<dbReference type="AlphaFoldDB" id="A0A3Q7GI08"/>
<feature type="transmembrane region" description="Helical" evidence="2">
    <location>
        <begin position="25"/>
        <end position="51"/>
    </location>
</feature>
<name>A0A3Q7GI08_SOLLC</name>
<accession>A0A3Q7GI08</accession>
<evidence type="ECO:0000313" key="3">
    <source>
        <dbReference type="EnsemblPlants" id="Solyc05g017785.1.1"/>
    </source>
</evidence>
<reference evidence="3" key="1">
    <citation type="journal article" date="2012" name="Nature">
        <title>The tomato genome sequence provides insights into fleshy fruit evolution.</title>
        <authorList>
            <consortium name="Tomato Genome Consortium"/>
        </authorList>
    </citation>
    <scope>NUCLEOTIDE SEQUENCE [LARGE SCALE GENOMIC DNA]</scope>
    <source>
        <strain evidence="3">cv. Heinz 1706</strain>
    </source>
</reference>
<feature type="region of interest" description="Disordered" evidence="1">
    <location>
        <begin position="57"/>
        <end position="77"/>
    </location>
</feature>
<evidence type="ECO:0000256" key="1">
    <source>
        <dbReference type="SAM" id="MobiDB-lite"/>
    </source>
</evidence>
<dbReference type="EnsemblPlants" id="Solyc05g017785.1.1">
    <property type="protein sequence ID" value="Solyc05g017785.1.1"/>
    <property type="gene ID" value="Solyc05g017785.1"/>
</dbReference>
<dbReference type="InParanoid" id="A0A3Q7GI08"/>
<keyword evidence="2" id="KW-1133">Transmembrane helix</keyword>
<proteinExistence type="predicted"/>
<sequence length="77" mass="8689">MPLFARAVPSSLHCKSILLQTVGWIIMLMSATVPVHVVVVLSYKFAFAFAVGKVESDKKERIPNNDNNPHFHESNFY</sequence>
<dbReference type="Gramene" id="Solyc05g017785.1.1">
    <property type="protein sequence ID" value="Solyc05g017785.1.1"/>
    <property type="gene ID" value="Solyc05g017785.1"/>
</dbReference>
<evidence type="ECO:0000256" key="2">
    <source>
        <dbReference type="SAM" id="Phobius"/>
    </source>
</evidence>
<evidence type="ECO:0000313" key="4">
    <source>
        <dbReference type="Proteomes" id="UP000004994"/>
    </source>
</evidence>
<keyword evidence="2" id="KW-0812">Transmembrane</keyword>
<keyword evidence="4" id="KW-1185">Reference proteome</keyword>
<protein>
    <submittedName>
        <fullName evidence="3">Uncharacterized protein</fullName>
    </submittedName>
</protein>
<dbReference type="Proteomes" id="UP000004994">
    <property type="component" value="Chromosome 5"/>
</dbReference>
<organism evidence="3">
    <name type="scientific">Solanum lycopersicum</name>
    <name type="common">Tomato</name>
    <name type="synonym">Lycopersicon esculentum</name>
    <dbReference type="NCBI Taxonomy" id="4081"/>
    <lineage>
        <taxon>Eukaryota</taxon>
        <taxon>Viridiplantae</taxon>
        <taxon>Streptophyta</taxon>
        <taxon>Embryophyta</taxon>
        <taxon>Tracheophyta</taxon>
        <taxon>Spermatophyta</taxon>
        <taxon>Magnoliopsida</taxon>
        <taxon>eudicotyledons</taxon>
        <taxon>Gunneridae</taxon>
        <taxon>Pentapetalae</taxon>
        <taxon>asterids</taxon>
        <taxon>lamiids</taxon>
        <taxon>Solanales</taxon>
        <taxon>Solanaceae</taxon>
        <taxon>Solanoideae</taxon>
        <taxon>Solaneae</taxon>
        <taxon>Solanum</taxon>
        <taxon>Solanum subgen. Lycopersicon</taxon>
    </lineage>
</organism>
<reference evidence="3" key="2">
    <citation type="submission" date="2019-01" db="UniProtKB">
        <authorList>
            <consortium name="EnsemblPlants"/>
        </authorList>
    </citation>
    <scope>IDENTIFICATION</scope>
    <source>
        <strain evidence="3">cv. Heinz 1706</strain>
    </source>
</reference>
<keyword evidence="2" id="KW-0472">Membrane</keyword>